<reference evidence="4 5" key="1">
    <citation type="journal article" date="1992" name="Int. J. Syst. Bacteriol.">
        <title>Sphingobacterium antarcticus sp. nov. a Psychrotrophic Bacterium from the Soils of Schirmacher Oasis, Antarctica.</title>
        <authorList>
            <person name="Shivaji S."/>
            <person name="Ray M.K."/>
            <person name="Rao N.S."/>
            <person name="Saiserr L."/>
            <person name="Jagannadham M.V."/>
            <person name="Kumar G.S."/>
            <person name="Reddy G."/>
            <person name="Bhargava P.M."/>
        </authorList>
    </citation>
    <scope>NUCLEOTIDE SEQUENCE [LARGE SCALE GENOMIC DNA]</scope>
    <source>
        <strain evidence="4 5">4BY</strain>
    </source>
</reference>
<keyword evidence="2" id="KW-0472">Membrane</keyword>
<dbReference type="InterPro" id="IPR022187">
    <property type="entry name" value="Conjug_transposon_TraM"/>
</dbReference>
<dbReference type="NCBIfam" id="TIGR03779">
    <property type="entry name" value="Bac_Flav_CT_M"/>
    <property type="match status" value="1"/>
</dbReference>
<evidence type="ECO:0000256" key="2">
    <source>
        <dbReference type="SAM" id="Phobius"/>
    </source>
</evidence>
<keyword evidence="2" id="KW-0812">Transmembrane</keyword>
<dbReference type="InterPro" id="IPR055407">
    <property type="entry name" value="TraM_C"/>
</dbReference>
<dbReference type="OrthoDB" id="1453786at2"/>
<organism evidence="4 5">
    <name type="scientific">Pedobacter antarcticus 4BY</name>
    <dbReference type="NCBI Taxonomy" id="1358423"/>
    <lineage>
        <taxon>Bacteria</taxon>
        <taxon>Pseudomonadati</taxon>
        <taxon>Bacteroidota</taxon>
        <taxon>Sphingobacteriia</taxon>
        <taxon>Sphingobacteriales</taxon>
        <taxon>Sphingobacteriaceae</taxon>
        <taxon>Pedobacter</taxon>
    </lineage>
</organism>
<feature type="compositionally biased region" description="Polar residues" evidence="1">
    <location>
        <begin position="139"/>
        <end position="174"/>
    </location>
</feature>
<sequence length="406" mass="45251">MKINFKQGKYIFPLVCLLPIFVIFYVFQSSAAKNVKVEEKQEGLQENIADVSGTVKDGSITNKLDAFRNQYKEGDGATAIGTIETDPSQLGDSLSGEPDEEYLASLDAQSSPKRSYNRSSSGKNNRRSTSQEDVALAQALNTLAQGSKSTQNKSSYSPQRSEAYSNQSEPSQAEQDPMEVFKKQMSYVDSMSRAGDPEYKAEQMRLKAIEKAEKEMANKPKLAVVKVDATPKVFNTVRIKEKESFVKAIIDENVKGYAGSRIRLRLLEDITVGGHLVKRGTYIYAQISSFSEQRVGLSIISIIKENKIFPVRLEVYDLDGMPGLYVPASEFREFSKQLGGNSIQGVNLGSDPQNTSQFMMSAVQKMFTSTSQAIASLIRKNKAKLKYNTYIYLIDPQELQNQQSNY</sequence>
<proteinExistence type="predicted"/>
<name>A0A081PCX2_9SPHI</name>
<accession>A0A081PCX2</accession>
<feature type="region of interest" description="Disordered" evidence="1">
    <location>
        <begin position="104"/>
        <end position="177"/>
    </location>
</feature>
<dbReference type="AlphaFoldDB" id="A0A081PCX2"/>
<evidence type="ECO:0000256" key="1">
    <source>
        <dbReference type="SAM" id="MobiDB-lite"/>
    </source>
</evidence>
<comment type="caution">
    <text evidence="4">The sequence shown here is derived from an EMBL/GenBank/DDBJ whole genome shotgun (WGS) entry which is preliminary data.</text>
</comment>
<evidence type="ECO:0000313" key="5">
    <source>
        <dbReference type="Proteomes" id="UP000028007"/>
    </source>
</evidence>
<gene>
    <name evidence="4" type="ORF">N180_21085</name>
</gene>
<feature type="domain" description="Conjugative transposon TraM C-terminal" evidence="3">
    <location>
        <begin position="246"/>
        <end position="393"/>
    </location>
</feature>
<dbReference type="RefSeq" id="WP_037444021.1">
    <property type="nucleotide sequence ID" value="NZ_JNFF01000113.1"/>
</dbReference>
<evidence type="ECO:0000259" key="3">
    <source>
        <dbReference type="Pfam" id="PF12508"/>
    </source>
</evidence>
<dbReference type="Proteomes" id="UP000028007">
    <property type="component" value="Unassembled WGS sequence"/>
</dbReference>
<protein>
    <recommendedName>
        <fullName evidence="3">Conjugative transposon TraM C-terminal domain-containing protein</fullName>
    </recommendedName>
</protein>
<keyword evidence="5" id="KW-1185">Reference proteome</keyword>
<evidence type="ECO:0000313" key="4">
    <source>
        <dbReference type="EMBL" id="KEQ28545.1"/>
    </source>
</evidence>
<feature type="transmembrane region" description="Helical" evidence="2">
    <location>
        <begin position="10"/>
        <end position="27"/>
    </location>
</feature>
<keyword evidence="2" id="KW-1133">Transmembrane helix</keyword>
<feature type="compositionally biased region" description="Low complexity" evidence="1">
    <location>
        <begin position="110"/>
        <end position="123"/>
    </location>
</feature>
<dbReference type="EMBL" id="JNFF01000113">
    <property type="protein sequence ID" value="KEQ28545.1"/>
    <property type="molecule type" value="Genomic_DNA"/>
</dbReference>
<dbReference type="eggNOG" id="ENOG502ZAEE">
    <property type="taxonomic scope" value="Bacteria"/>
</dbReference>
<feature type="region of interest" description="Disordered" evidence="1">
    <location>
        <begin position="79"/>
        <end position="98"/>
    </location>
</feature>
<dbReference type="Pfam" id="PF12508">
    <property type="entry name" value="Transposon_TraM"/>
    <property type="match status" value="1"/>
</dbReference>
<feature type="non-terminal residue" evidence="4">
    <location>
        <position position="406"/>
    </location>
</feature>